<dbReference type="Proteomes" id="UP001497382">
    <property type="component" value="Unassembled WGS sequence"/>
</dbReference>
<organism evidence="2 3">
    <name type="scientific">Larinioides sclopetarius</name>
    <dbReference type="NCBI Taxonomy" id="280406"/>
    <lineage>
        <taxon>Eukaryota</taxon>
        <taxon>Metazoa</taxon>
        <taxon>Ecdysozoa</taxon>
        <taxon>Arthropoda</taxon>
        <taxon>Chelicerata</taxon>
        <taxon>Arachnida</taxon>
        <taxon>Araneae</taxon>
        <taxon>Araneomorphae</taxon>
        <taxon>Entelegynae</taxon>
        <taxon>Araneoidea</taxon>
        <taxon>Araneidae</taxon>
        <taxon>Larinioides</taxon>
    </lineage>
</organism>
<gene>
    <name evidence="2" type="ORF">LARSCL_LOCUS17291</name>
</gene>
<sequence length="63" mass="7041">MSHTPKIYFTILSILSAIFLILPGTFGQQSSSKEDGSMIYTHVGYLADFASYLCMKMYGKPCH</sequence>
<evidence type="ECO:0000313" key="2">
    <source>
        <dbReference type="EMBL" id="CAL1291814.1"/>
    </source>
</evidence>
<dbReference type="AlphaFoldDB" id="A0AAV2B8Q6"/>
<comment type="caution">
    <text evidence="2">The sequence shown here is derived from an EMBL/GenBank/DDBJ whole genome shotgun (WGS) entry which is preliminary data.</text>
</comment>
<accession>A0AAV2B8Q6</accession>
<keyword evidence="1" id="KW-1133">Transmembrane helix</keyword>
<evidence type="ECO:0000313" key="3">
    <source>
        <dbReference type="Proteomes" id="UP001497382"/>
    </source>
</evidence>
<keyword evidence="3" id="KW-1185">Reference proteome</keyword>
<proteinExistence type="predicted"/>
<name>A0AAV2B8Q6_9ARAC</name>
<keyword evidence="1" id="KW-0472">Membrane</keyword>
<feature type="transmembrane region" description="Helical" evidence="1">
    <location>
        <begin position="7"/>
        <end position="26"/>
    </location>
</feature>
<protein>
    <submittedName>
        <fullName evidence="2">Uncharacterized protein</fullName>
    </submittedName>
</protein>
<feature type="transmembrane region" description="Helical" evidence="1">
    <location>
        <begin position="38"/>
        <end position="55"/>
    </location>
</feature>
<dbReference type="EMBL" id="CAXIEN010000292">
    <property type="protein sequence ID" value="CAL1291814.1"/>
    <property type="molecule type" value="Genomic_DNA"/>
</dbReference>
<reference evidence="2 3" key="1">
    <citation type="submission" date="2024-04" db="EMBL/GenBank/DDBJ databases">
        <authorList>
            <person name="Rising A."/>
            <person name="Reimegard J."/>
            <person name="Sonavane S."/>
            <person name="Akerstrom W."/>
            <person name="Nylinder S."/>
            <person name="Hedman E."/>
            <person name="Kallberg Y."/>
        </authorList>
    </citation>
    <scope>NUCLEOTIDE SEQUENCE [LARGE SCALE GENOMIC DNA]</scope>
</reference>
<evidence type="ECO:0000256" key="1">
    <source>
        <dbReference type="SAM" id="Phobius"/>
    </source>
</evidence>
<keyword evidence="1" id="KW-0812">Transmembrane</keyword>